<gene>
    <name evidence="7" type="ORF">N0V93_002058</name>
</gene>
<evidence type="ECO:0000256" key="3">
    <source>
        <dbReference type="ARBA" id="ARBA00022989"/>
    </source>
</evidence>
<evidence type="ECO:0000256" key="5">
    <source>
        <dbReference type="SAM" id="Phobius"/>
    </source>
</evidence>
<dbReference type="EMBL" id="JAPEVB010000001">
    <property type="protein sequence ID" value="KAJ4397821.1"/>
    <property type="molecule type" value="Genomic_DNA"/>
</dbReference>
<dbReference type="GO" id="GO:0005886">
    <property type="term" value="C:plasma membrane"/>
    <property type="evidence" value="ECO:0007669"/>
    <property type="project" value="TreeGrafter"/>
</dbReference>
<dbReference type="PANTHER" id="PTHR23502:SF2">
    <property type="entry name" value="TRANSPORTER, PUTATIVE (AFU_ORTHOLOGUE AFUA_2G08910)-RELATED"/>
    <property type="match status" value="1"/>
</dbReference>
<feature type="transmembrane region" description="Helical" evidence="5">
    <location>
        <begin position="255"/>
        <end position="274"/>
    </location>
</feature>
<proteinExistence type="predicted"/>
<feature type="transmembrane region" description="Helical" evidence="5">
    <location>
        <begin position="325"/>
        <end position="347"/>
    </location>
</feature>
<dbReference type="Pfam" id="PF07690">
    <property type="entry name" value="MFS_1"/>
    <property type="match status" value="1"/>
</dbReference>
<feature type="domain" description="Major facilitator superfamily (MFS) profile" evidence="6">
    <location>
        <begin position="101"/>
        <end position="531"/>
    </location>
</feature>
<feature type="transmembrane region" description="Helical" evidence="5">
    <location>
        <begin position="167"/>
        <end position="186"/>
    </location>
</feature>
<feature type="transmembrane region" description="Helical" evidence="5">
    <location>
        <begin position="473"/>
        <end position="495"/>
    </location>
</feature>
<feature type="transmembrane region" description="Helical" evidence="5">
    <location>
        <begin position="192"/>
        <end position="214"/>
    </location>
</feature>
<feature type="transmembrane region" description="Helical" evidence="5">
    <location>
        <begin position="507"/>
        <end position="528"/>
    </location>
</feature>
<evidence type="ECO:0000313" key="7">
    <source>
        <dbReference type="EMBL" id="KAJ4397821.1"/>
    </source>
</evidence>
<comment type="caution">
    <text evidence="7">The sequence shown here is derived from an EMBL/GenBank/DDBJ whole genome shotgun (WGS) entry which is preliminary data.</text>
</comment>
<feature type="transmembrane region" description="Helical" evidence="5">
    <location>
        <begin position="367"/>
        <end position="389"/>
    </location>
</feature>
<dbReference type="InterPro" id="IPR036259">
    <property type="entry name" value="MFS_trans_sf"/>
</dbReference>
<name>A0A9W9D3A7_9PEZI</name>
<evidence type="ECO:0000259" key="6">
    <source>
        <dbReference type="PROSITE" id="PS50850"/>
    </source>
</evidence>
<feature type="transmembrane region" description="Helical" evidence="5">
    <location>
        <begin position="226"/>
        <end position="249"/>
    </location>
</feature>
<dbReference type="Gene3D" id="1.20.1250.20">
    <property type="entry name" value="MFS general substrate transporter like domains"/>
    <property type="match status" value="1"/>
</dbReference>
<feature type="transmembrane region" description="Helical" evidence="5">
    <location>
        <begin position="99"/>
        <end position="123"/>
    </location>
</feature>
<reference evidence="7" key="1">
    <citation type="submission" date="2022-10" db="EMBL/GenBank/DDBJ databases">
        <title>Tapping the CABI collections for fungal endophytes: first genome assemblies for Collariella, Neodidymelliopsis, Ascochyta clinopodiicola, Didymella pomorum, Didymosphaeria variabile, Neocosmospora piperis and Neocucurbitaria cava.</title>
        <authorList>
            <person name="Hill R."/>
        </authorList>
    </citation>
    <scope>NUCLEOTIDE SEQUENCE</scope>
    <source>
        <strain evidence="7">IMI 355082</strain>
    </source>
</reference>
<organism evidence="7 8">
    <name type="scientific">Gnomoniopsis smithogilvyi</name>
    <dbReference type="NCBI Taxonomy" id="1191159"/>
    <lineage>
        <taxon>Eukaryota</taxon>
        <taxon>Fungi</taxon>
        <taxon>Dikarya</taxon>
        <taxon>Ascomycota</taxon>
        <taxon>Pezizomycotina</taxon>
        <taxon>Sordariomycetes</taxon>
        <taxon>Sordariomycetidae</taxon>
        <taxon>Diaporthales</taxon>
        <taxon>Gnomoniaceae</taxon>
        <taxon>Gnomoniopsis</taxon>
    </lineage>
</organism>
<feature type="transmembrane region" description="Helical" evidence="5">
    <location>
        <begin position="410"/>
        <end position="429"/>
    </location>
</feature>
<protein>
    <recommendedName>
        <fullName evidence="6">Major facilitator superfamily (MFS) profile domain-containing protein</fullName>
    </recommendedName>
</protein>
<keyword evidence="8" id="KW-1185">Reference proteome</keyword>
<dbReference type="InterPro" id="IPR011701">
    <property type="entry name" value="MFS"/>
</dbReference>
<dbReference type="SUPFAM" id="SSF103473">
    <property type="entry name" value="MFS general substrate transporter"/>
    <property type="match status" value="1"/>
</dbReference>
<sequence length="534" mass="58939">MTDRHPINHARSPSADRTMALDSFELHAKDSRTTPLTTHVEDHNVEYGLDPSWDEAYAATGLSPVARTYLINRHGTLDLDPMPSASDWDPYNWRQSKKVVMLLLVAFHSCMATIIASAIIPAYSDMAEEFGNTIQDSTYLTAVQIAVLGVSPLAWRPLANTYGRRPIFLLSLIMAGLGNIACALSRSYGVMMFFRAVVAFFISPASAIGSAVVAETFLKKDRAKYIGIWMVMVTLGVPIGPLIFGFVTFRTNWRFIFWILAIINGVQFILYFFFGPETLYLRSEDDPPPYTDGKTSGFVAKYLNFRRINPRKLTVHDYFEPLRMIVHPCAVLPGVAYSTVFLFGSILTTIEIPQLFEEKFGLNTEQIGLQFIGVIIGSLLGEQIGGALSDLWMRRRKARLAEQPPPEFRLWLSYFGYVLTVVGAAVFLVTTEKAPAGKWTVVPVVGTAIAAIGNQVVTTVLVTYAVDCAAENAASVGVFMSLLRQVIGFLGPFWFPSMFSSVGLSNSSAIVAGLVIGLSIIPTVVLQFKGHTWR</sequence>
<evidence type="ECO:0000256" key="2">
    <source>
        <dbReference type="ARBA" id="ARBA00022692"/>
    </source>
</evidence>
<evidence type="ECO:0000256" key="4">
    <source>
        <dbReference type="ARBA" id="ARBA00023136"/>
    </source>
</evidence>
<dbReference type="Proteomes" id="UP001140453">
    <property type="component" value="Unassembled WGS sequence"/>
</dbReference>
<evidence type="ECO:0000256" key="1">
    <source>
        <dbReference type="ARBA" id="ARBA00004141"/>
    </source>
</evidence>
<keyword evidence="3 5" id="KW-1133">Transmembrane helix</keyword>
<feature type="transmembrane region" description="Helical" evidence="5">
    <location>
        <begin position="441"/>
        <end position="466"/>
    </location>
</feature>
<dbReference type="OrthoDB" id="2585655at2759"/>
<accession>A0A9W9D3A7</accession>
<dbReference type="PANTHER" id="PTHR23502">
    <property type="entry name" value="MAJOR FACILITATOR SUPERFAMILY"/>
    <property type="match status" value="1"/>
</dbReference>
<comment type="subcellular location">
    <subcellularLocation>
        <location evidence="1">Membrane</location>
        <topology evidence="1">Multi-pass membrane protein</topology>
    </subcellularLocation>
</comment>
<feature type="transmembrane region" description="Helical" evidence="5">
    <location>
        <begin position="138"/>
        <end position="155"/>
    </location>
</feature>
<keyword evidence="2 5" id="KW-0812">Transmembrane</keyword>
<dbReference type="GO" id="GO:0022857">
    <property type="term" value="F:transmembrane transporter activity"/>
    <property type="evidence" value="ECO:0007669"/>
    <property type="project" value="InterPro"/>
</dbReference>
<dbReference type="AlphaFoldDB" id="A0A9W9D3A7"/>
<evidence type="ECO:0000313" key="8">
    <source>
        <dbReference type="Proteomes" id="UP001140453"/>
    </source>
</evidence>
<dbReference type="InterPro" id="IPR020846">
    <property type="entry name" value="MFS_dom"/>
</dbReference>
<keyword evidence="4 5" id="KW-0472">Membrane</keyword>
<dbReference type="FunFam" id="1.20.1250.20:FF:000318">
    <property type="entry name" value="MFS multidrug transporter, putative"/>
    <property type="match status" value="1"/>
</dbReference>
<dbReference type="PROSITE" id="PS50850">
    <property type="entry name" value="MFS"/>
    <property type="match status" value="1"/>
</dbReference>